<evidence type="ECO:0000313" key="2">
    <source>
        <dbReference type="EMBL" id="OCH94873.1"/>
    </source>
</evidence>
<dbReference type="InterPro" id="IPR029063">
    <property type="entry name" value="SAM-dependent_MTases_sf"/>
</dbReference>
<proteinExistence type="predicted"/>
<dbReference type="GO" id="GO:0008168">
    <property type="term" value="F:methyltransferase activity"/>
    <property type="evidence" value="ECO:0007669"/>
    <property type="project" value="UniProtKB-KW"/>
</dbReference>
<keyword evidence="2" id="KW-0489">Methyltransferase</keyword>
<dbReference type="EMBL" id="KV722340">
    <property type="protein sequence ID" value="OCH94873.1"/>
    <property type="molecule type" value="Genomic_DNA"/>
</dbReference>
<dbReference type="SUPFAM" id="SSF53335">
    <property type="entry name" value="S-adenosyl-L-methionine-dependent methyltransferases"/>
    <property type="match status" value="1"/>
</dbReference>
<evidence type="ECO:0000256" key="1">
    <source>
        <dbReference type="ARBA" id="ARBA00022679"/>
    </source>
</evidence>
<reference evidence="2 3" key="1">
    <citation type="submission" date="2016-07" db="EMBL/GenBank/DDBJ databases">
        <title>Draft genome of the white-rot fungus Obba rivulosa 3A-2.</title>
        <authorList>
            <consortium name="DOE Joint Genome Institute"/>
            <person name="Miettinen O."/>
            <person name="Riley R."/>
            <person name="Acob R."/>
            <person name="Barry K."/>
            <person name="Cullen D."/>
            <person name="De Vries R."/>
            <person name="Hainaut M."/>
            <person name="Hatakka A."/>
            <person name="Henrissat B."/>
            <person name="Hilden K."/>
            <person name="Kuo R."/>
            <person name="Labutti K."/>
            <person name="Lipzen A."/>
            <person name="Makela M.R."/>
            <person name="Sandor L."/>
            <person name="Spatafora J.W."/>
            <person name="Grigoriev I.V."/>
            <person name="Hibbett D.S."/>
        </authorList>
    </citation>
    <scope>NUCLEOTIDE SEQUENCE [LARGE SCALE GENOMIC DNA]</scope>
    <source>
        <strain evidence="2 3">3A-2</strain>
    </source>
</reference>
<accession>A0A8E2DSB6</accession>
<evidence type="ECO:0000313" key="3">
    <source>
        <dbReference type="Proteomes" id="UP000250043"/>
    </source>
</evidence>
<dbReference type="AlphaFoldDB" id="A0A8E2DSB6"/>
<dbReference type="Proteomes" id="UP000250043">
    <property type="component" value="Unassembled WGS sequence"/>
</dbReference>
<gene>
    <name evidence="2" type="ORF">OBBRIDRAFT_721731</name>
</gene>
<name>A0A8E2DSB6_9APHY</name>
<dbReference type="Pfam" id="PF13489">
    <property type="entry name" value="Methyltransf_23"/>
    <property type="match status" value="1"/>
</dbReference>
<dbReference type="PANTHER" id="PTHR43861">
    <property type="entry name" value="TRANS-ACONITATE 2-METHYLTRANSFERASE-RELATED"/>
    <property type="match status" value="1"/>
</dbReference>
<dbReference type="PANTHER" id="PTHR43861:SF3">
    <property type="entry name" value="PUTATIVE (AFU_ORTHOLOGUE AFUA_2G14390)-RELATED"/>
    <property type="match status" value="1"/>
</dbReference>
<sequence length="236" mass="26148">MHAASHGHGHSHDYVAANREHFDKEAHKFDAWPEVGVLTKKITATMRETHPHLFDKDTTEVLDYACGTGMVSRELVPYVKSIVGVDISGGSVESYNKRTSELGFAPEKMKAVCAELKGEEHELGGAKFDLIVCSLSYHHFASIDAITRTLASFLKPGGSLLVADRLPTEETEEKAAEDYPENVRHTVAHFNGFDEPEMRRVFEGVGLQQFQFMDGLTGTILGKDFKLFIARGVKPL</sequence>
<keyword evidence="1 2" id="KW-0808">Transferase</keyword>
<organism evidence="2 3">
    <name type="scientific">Obba rivulosa</name>
    <dbReference type="NCBI Taxonomy" id="1052685"/>
    <lineage>
        <taxon>Eukaryota</taxon>
        <taxon>Fungi</taxon>
        <taxon>Dikarya</taxon>
        <taxon>Basidiomycota</taxon>
        <taxon>Agaricomycotina</taxon>
        <taxon>Agaricomycetes</taxon>
        <taxon>Polyporales</taxon>
        <taxon>Gelatoporiaceae</taxon>
        <taxon>Obba</taxon>
    </lineage>
</organism>
<protein>
    <submittedName>
        <fullName evidence="2">S-adenosyl-L-methionine-dependent methyltransferase</fullName>
    </submittedName>
</protein>
<dbReference type="GO" id="GO:0032259">
    <property type="term" value="P:methylation"/>
    <property type="evidence" value="ECO:0007669"/>
    <property type="project" value="UniProtKB-KW"/>
</dbReference>
<dbReference type="Gene3D" id="3.40.50.150">
    <property type="entry name" value="Vaccinia Virus protein VP39"/>
    <property type="match status" value="1"/>
</dbReference>
<dbReference type="OrthoDB" id="3647at2759"/>
<keyword evidence="3" id="KW-1185">Reference proteome</keyword>
<dbReference type="CDD" id="cd02440">
    <property type="entry name" value="AdoMet_MTases"/>
    <property type="match status" value="1"/>
</dbReference>